<sequence>MTFSAASSSSTSISTPAQQNTKMVNLPLSSLRHISALRLQICPTSTLPSSRSLRLLLASLPSKPPAPKSSSAPPVTLPTLETRVVGAESDMGLAVTYSDKRTVEWKLGVGQDRLVDLKTLLEK</sequence>
<protein>
    <submittedName>
        <fullName evidence="2">Uncharacterized protein</fullName>
    </submittedName>
</protein>
<comment type="caution">
    <text evidence="2">The sequence shown here is derived from an EMBL/GenBank/DDBJ whole genome shotgun (WGS) entry which is preliminary data.</text>
</comment>
<feature type="non-terminal residue" evidence="2">
    <location>
        <position position="123"/>
    </location>
</feature>
<feature type="compositionally biased region" description="Low complexity" evidence="1">
    <location>
        <begin position="1"/>
        <end position="15"/>
    </location>
</feature>
<feature type="region of interest" description="Disordered" evidence="1">
    <location>
        <begin position="1"/>
        <end position="21"/>
    </location>
</feature>
<reference evidence="2" key="1">
    <citation type="journal article" date="2023" name="PhytoFront">
        <title>Draft Genome Resources of Seven Strains of Tilletia horrida, Causal Agent of Kernel Smut of Rice.</title>
        <authorList>
            <person name="Khanal S."/>
            <person name="Antony Babu S."/>
            <person name="Zhou X.G."/>
        </authorList>
    </citation>
    <scope>NUCLEOTIDE SEQUENCE</scope>
    <source>
        <strain evidence="2">TX3</strain>
    </source>
</reference>
<organism evidence="2 3">
    <name type="scientific">Tilletia horrida</name>
    <dbReference type="NCBI Taxonomy" id="155126"/>
    <lineage>
        <taxon>Eukaryota</taxon>
        <taxon>Fungi</taxon>
        <taxon>Dikarya</taxon>
        <taxon>Basidiomycota</taxon>
        <taxon>Ustilaginomycotina</taxon>
        <taxon>Exobasidiomycetes</taxon>
        <taxon>Tilletiales</taxon>
        <taxon>Tilletiaceae</taxon>
        <taxon>Tilletia</taxon>
    </lineage>
</organism>
<keyword evidence="3" id="KW-1185">Reference proteome</keyword>
<evidence type="ECO:0000256" key="1">
    <source>
        <dbReference type="SAM" id="MobiDB-lite"/>
    </source>
</evidence>
<dbReference type="EMBL" id="JAPDMQ010000157">
    <property type="protein sequence ID" value="KAK0532566.1"/>
    <property type="molecule type" value="Genomic_DNA"/>
</dbReference>
<gene>
    <name evidence="2" type="ORF">OC842_003265</name>
</gene>
<accession>A0AAN6GED6</accession>
<name>A0AAN6GED6_9BASI</name>
<evidence type="ECO:0000313" key="2">
    <source>
        <dbReference type="EMBL" id="KAK0532566.1"/>
    </source>
</evidence>
<dbReference type="Proteomes" id="UP001176521">
    <property type="component" value="Unassembled WGS sequence"/>
</dbReference>
<dbReference type="AlphaFoldDB" id="A0AAN6GED6"/>
<evidence type="ECO:0000313" key="3">
    <source>
        <dbReference type="Proteomes" id="UP001176521"/>
    </source>
</evidence>
<proteinExistence type="predicted"/>